<dbReference type="GO" id="GO:0071945">
    <property type="term" value="P:regulation of bacterial-type flagellum-dependent cell motility by regulation of motor speed"/>
    <property type="evidence" value="ECO:0007669"/>
    <property type="project" value="UniProtKB-UniRule"/>
</dbReference>
<dbReference type="eggNOG" id="COG5581">
    <property type="taxonomic scope" value="Bacteria"/>
</dbReference>
<dbReference type="Gene3D" id="2.30.110.10">
    <property type="entry name" value="Electron Transport, Fmn-binding Protein, Chain A"/>
    <property type="match status" value="1"/>
</dbReference>
<dbReference type="Pfam" id="PF07238">
    <property type="entry name" value="PilZ"/>
    <property type="match status" value="1"/>
</dbReference>
<dbReference type="KEGG" id="meh:M301_1015"/>
<keyword evidence="1 4" id="KW-0973">c-di-GMP</keyword>
<organism evidence="7 8">
    <name type="scientific">Methylotenera versatilis (strain 301)</name>
    <dbReference type="NCBI Taxonomy" id="666681"/>
    <lineage>
        <taxon>Bacteria</taxon>
        <taxon>Pseudomonadati</taxon>
        <taxon>Pseudomonadota</taxon>
        <taxon>Betaproteobacteria</taxon>
        <taxon>Nitrosomonadales</taxon>
        <taxon>Methylophilaceae</taxon>
        <taxon>Methylotenera</taxon>
    </lineage>
</organism>
<evidence type="ECO:0000259" key="5">
    <source>
        <dbReference type="Pfam" id="PF07238"/>
    </source>
</evidence>
<protein>
    <recommendedName>
        <fullName evidence="4">Flagellar brake protein YcgR</fullName>
    </recommendedName>
    <alternativeName>
        <fullName evidence="4">Cyclic di-GMP binding protein YcgR</fullName>
    </alternativeName>
</protein>
<comment type="subcellular location">
    <subcellularLocation>
        <location evidence="4">Bacterial flagellum basal body</location>
    </subcellularLocation>
</comment>
<sequence length="250" mass="27812">MEDAAHANDEEQFIVQNQKQIIQILNELAKHHELLKISFSHDTCLTNVISVDAHNHVVYLDIGIDDAFNDRLLASHHVVFAKEDGVRIKWTSAQLTLATLKDGKAIKIALPQKLMRLQRREFFRLATPIVNPVPCIIPIPNAENPDEDGTLELTLVDVSLGGVGVIAANPLDEVLVIGANFDKCRINFPEVGETNLTLQVRNITPVTMKDGATKYRVGLQFISPSRGNEGLINKYTFNLERQVMALASKM</sequence>
<accession>D7DQ28</accession>
<dbReference type="STRING" id="666681.M301_1015"/>
<evidence type="ECO:0000256" key="4">
    <source>
        <dbReference type="HAMAP-Rule" id="MF_01457"/>
    </source>
</evidence>
<feature type="domain" description="PilZ" evidence="5">
    <location>
        <begin position="118"/>
        <end position="237"/>
    </location>
</feature>
<dbReference type="HAMAP" id="MF_01457">
    <property type="entry name" value="YcgR"/>
    <property type="match status" value="1"/>
</dbReference>
<gene>
    <name evidence="4" type="primary">ycgR</name>
    <name evidence="7" type="ordered locus">M301_1015</name>
</gene>
<evidence type="ECO:0000259" key="6">
    <source>
        <dbReference type="Pfam" id="PF07317"/>
    </source>
</evidence>
<dbReference type="GO" id="GO:0071973">
    <property type="term" value="P:bacterial-type flagellum-dependent cell motility"/>
    <property type="evidence" value="ECO:0007669"/>
    <property type="project" value="UniProtKB-UniRule"/>
</dbReference>
<feature type="domain" description="Type III secretion system flagellar brake protein YcgR PilZN" evidence="6">
    <location>
        <begin position="13"/>
        <end position="116"/>
    </location>
</feature>
<evidence type="ECO:0000256" key="2">
    <source>
        <dbReference type="ARBA" id="ARBA00022741"/>
    </source>
</evidence>
<comment type="subunit">
    <text evidence="4">Monomer. Interacts with the flagellar basal bodies.</text>
</comment>
<dbReference type="Gene3D" id="2.40.10.220">
    <property type="entry name" value="predicted glycosyltransferase like domains"/>
    <property type="match status" value="1"/>
</dbReference>
<dbReference type="EMBL" id="CP002056">
    <property type="protein sequence ID" value="ADI29399.1"/>
    <property type="molecule type" value="Genomic_DNA"/>
</dbReference>
<dbReference type="InterPro" id="IPR012349">
    <property type="entry name" value="Split_barrel_FMN-bd"/>
</dbReference>
<dbReference type="Proteomes" id="UP000000383">
    <property type="component" value="Chromosome"/>
</dbReference>
<comment type="similarity">
    <text evidence="4">Belongs to the YcgR family.</text>
</comment>
<dbReference type="Pfam" id="PF07317">
    <property type="entry name" value="PilZN"/>
    <property type="match status" value="1"/>
</dbReference>
<name>D7DQ28_METV0</name>
<evidence type="ECO:0000313" key="7">
    <source>
        <dbReference type="EMBL" id="ADI29399.1"/>
    </source>
</evidence>
<dbReference type="OrthoDB" id="5572581at2"/>
<reference evidence="8" key="1">
    <citation type="submission" date="2010-05" db="EMBL/GenBank/DDBJ databases">
        <title>Complete sequence of Methylotenera sp. 301.</title>
        <authorList>
            <person name="Lucas S."/>
            <person name="Copeland A."/>
            <person name="Lapidus A."/>
            <person name="Cheng J.-F."/>
            <person name="Bruce D."/>
            <person name="Goodwin L."/>
            <person name="Pitluck S."/>
            <person name="Clum A."/>
            <person name="Land M."/>
            <person name="Hauser L."/>
            <person name="Kyrpides N."/>
            <person name="Ivanova N."/>
            <person name="Chistoservova L."/>
            <person name="Kalyuzhnaya M."/>
            <person name="Woyke T."/>
        </authorList>
    </citation>
    <scope>NUCLEOTIDE SEQUENCE [LARGE SCALE GENOMIC DNA]</scope>
    <source>
        <strain evidence="8">301</strain>
    </source>
</reference>
<dbReference type="HOGENOM" id="CLU_086025_0_0_4"/>
<evidence type="ECO:0000313" key="8">
    <source>
        <dbReference type="Proteomes" id="UP000000383"/>
    </source>
</evidence>
<dbReference type="GO" id="GO:0009425">
    <property type="term" value="C:bacterial-type flagellum basal body"/>
    <property type="evidence" value="ECO:0007669"/>
    <property type="project" value="UniProtKB-SubCell"/>
</dbReference>
<dbReference type="RefSeq" id="WP_013147715.1">
    <property type="nucleotide sequence ID" value="NC_014207.1"/>
</dbReference>
<dbReference type="InterPro" id="IPR023787">
    <property type="entry name" value="T3SS_YcgR"/>
</dbReference>
<evidence type="ECO:0000256" key="1">
    <source>
        <dbReference type="ARBA" id="ARBA00022636"/>
    </source>
</evidence>
<dbReference type="InterPro" id="IPR009926">
    <property type="entry name" value="T3SS_YcgR_PilZN"/>
</dbReference>
<dbReference type="AlphaFoldDB" id="D7DQ28"/>
<dbReference type="GO" id="GO:0035438">
    <property type="term" value="F:cyclic-di-GMP binding"/>
    <property type="evidence" value="ECO:0007669"/>
    <property type="project" value="UniProtKB-UniRule"/>
</dbReference>
<keyword evidence="8" id="KW-1185">Reference proteome</keyword>
<reference evidence="7 8" key="2">
    <citation type="journal article" date="2011" name="J. Bacteriol.">
        <title>Genomes of three methylotrophs from a single niche uncover genetic and metabolic divergence of Methylophilaceae.</title>
        <authorList>
            <person name="Lapidus A."/>
            <person name="Clum A."/>
            <person name="Labutti K."/>
            <person name="Kaluzhnaya M.G."/>
            <person name="Lim S."/>
            <person name="Beck D.A."/>
            <person name="Glavina Del Rio T."/>
            <person name="Nolan M."/>
            <person name="Mavromatis K."/>
            <person name="Huntemann M."/>
            <person name="Lucas S."/>
            <person name="Lidstrom M.E."/>
            <person name="Ivanova N."/>
            <person name="Chistoserdova L."/>
        </authorList>
    </citation>
    <scope>NUCLEOTIDE SEQUENCE [LARGE SCALE GENOMIC DNA]</scope>
    <source>
        <strain evidence="7 8">301</strain>
    </source>
</reference>
<comment type="function">
    <text evidence="4">Acts as a flagellar brake, regulating swimming and swarming in a bis-(3'-5') cyclic diguanylic acid (c-di-GMP)-dependent manner. Binds 1 c-di-GMP dimer per subunit. Increasing levels of c-di-GMP lead to decreased motility.</text>
</comment>
<keyword evidence="3 4" id="KW-0975">Bacterial flagellum</keyword>
<proteinExistence type="inferred from homology"/>
<keyword evidence="2 4" id="KW-0547">Nucleotide-binding</keyword>
<dbReference type="InterPro" id="IPR009875">
    <property type="entry name" value="PilZ_domain"/>
</dbReference>
<evidence type="ECO:0000256" key="3">
    <source>
        <dbReference type="ARBA" id="ARBA00023143"/>
    </source>
</evidence>